<name>K1WR98_TRIAC</name>
<feature type="compositionally biased region" description="Gly residues" evidence="1">
    <location>
        <begin position="766"/>
        <end position="784"/>
    </location>
</feature>
<feature type="compositionally biased region" description="Basic and acidic residues" evidence="1">
    <location>
        <begin position="1"/>
        <end position="12"/>
    </location>
</feature>
<proteinExistence type="predicted"/>
<feature type="compositionally biased region" description="Gly residues" evidence="1">
    <location>
        <begin position="158"/>
        <end position="168"/>
    </location>
</feature>
<feature type="compositionally biased region" description="Gly residues" evidence="1">
    <location>
        <begin position="237"/>
        <end position="250"/>
    </location>
</feature>
<feature type="region of interest" description="Disordered" evidence="1">
    <location>
        <begin position="1388"/>
        <end position="1532"/>
    </location>
</feature>
<comment type="caution">
    <text evidence="2">The sequence shown here is derived from an EMBL/GenBank/DDBJ whole genome shotgun (WGS) entry which is preliminary data.</text>
</comment>
<feature type="compositionally biased region" description="Gly residues" evidence="1">
    <location>
        <begin position="640"/>
        <end position="649"/>
    </location>
</feature>
<dbReference type="InParanoid" id="K1WR98"/>
<dbReference type="HOGENOM" id="CLU_252650_0_0_1"/>
<protein>
    <submittedName>
        <fullName evidence="2">Uncharacterized protein</fullName>
    </submittedName>
</protein>
<feature type="compositionally biased region" description="Low complexity" evidence="1">
    <location>
        <begin position="399"/>
        <end position="409"/>
    </location>
</feature>
<feature type="compositionally biased region" description="Low complexity" evidence="1">
    <location>
        <begin position="530"/>
        <end position="540"/>
    </location>
</feature>
<evidence type="ECO:0000313" key="2">
    <source>
        <dbReference type="EMBL" id="EKD03559.1"/>
    </source>
</evidence>
<feature type="compositionally biased region" description="Gly residues" evidence="1">
    <location>
        <begin position="857"/>
        <end position="878"/>
    </location>
</feature>
<feature type="compositionally biased region" description="Basic and acidic residues" evidence="1">
    <location>
        <begin position="1484"/>
        <end position="1501"/>
    </location>
</feature>
<feature type="compositionally biased region" description="Basic and acidic residues" evidence="1">
    <location>
        <begin position="1400"/>
        <end position="1409"/>
    </location>
</feature>
<feature type="region of interest" description="Disordered" evidence="1">
    <location>
        <begin position="1"/>
        <end position="382"/>
    </location>
</feature>
<sequence>MGITGKSDDPNAPKESLGQQIKDKLHIGDKHHTNTGAGHEGITSAHSGPGAAGAGGVHPSTTGAGTATGTGAGYGTTTGTTGTGYGNPHETTGQKALTSQDPNAPKESLGQQIKDKLHIGDKHHTNTGAGHEGITSAHSGPGAAGAGGVHPSTTGAGTATGTGAGYGTTTGTTGTGPPNPHETTGQKISDEASRLKGASSTGTGFGQKGVNDPGFDGRSGYPGEGVSGTHGTHGTHTGTGVGGVGTGTTGTYGHETTGQKISDEASRLKGTSSTGTGFGQKGVNDPGFDGRSGVPGQGVGGTHTGTHTGTGVGGVGGTTGTYGRETTGQKISDEASRLQGHSSTGTGLGQKGINDPGFDGRSGVPGQGVTGTHSHTGTGAALGAGAGAAGGYAAGHHGTTGTYGHESTGQKLSDEASRLKGTSSTGTGFGQKGVNDPGFDGRSGVPGQGVGGTHTGTSVTGTHGTHTGTGVGGVTGTHGTTPGYGHETTGQKISDEASRLQGHGATGTGIGQKGINDPGFDGRSGVPGQTATGHSHTGTGAALGAGTGAAAGYAAGHHGTHGTTGTTGAYGHESTGQKISDEASRLGGKSSTGTGYGQKGINDPGFDGRSGVPGQGVGGTHTGTGVGGVTGTHGTHGTHTGTGVGGTGYGHETTGQKIQDEKSRLGGVGSTGTPVGQQGLGTGPGVSGTDTRHGSHLGRDAALGAGAGGATGAALGHHGTHHGTTTGTGVGGTGTGYGHETAGQKLDDEKSRLGGKSTTGTSVGQKGVGAGPGVTGSTGPGGNAGVASGDVHHVRGADEEPSNRDIAPPPTSTTEATIEGGGEMRDSAMIGSQMIKEAEGRPVTDPAYSGPPRSTEGGHGAGTTTGGNPGTVGSGVHGSGQASRLGGTESTGTPVGQKGIPGAGTTGHHDSHVGRDAALGTGAGAATGAALGHHGSHHGTTGTTGTGYGHETTGQKISDEASRLGGKSSTGTGIGQKGVNDPGFDGRSGVPGQGVGGTHTGTTGTYGSGVGHDSHLGRDAALGTGAGAATGAALGHHGSHHDHHHGTTGTTGTGYGRETTGQKISDEASRLQGHGTSGTGYGSKGVNDPGFDGRSGVPGQGVGGTHGTTGYNQGVTGQHSHAGRDALTGGALGAGTGAAAGHHLGGHRDGQSTYTSDTYGGADSYGTTGGQASRLGGVESTGTPLGQKGVAGAGVGHTGHTSHHGTHGTGVGGTHTAGGAYGETPMQKFADEASRLQGKSSTGTGIGHKGVNDPGFDGRSGYPGEGVGGTHGHHTGTGAALGGGALGAGAGAAAGHHGHHTGSGLPPNTAYRQEGAYGESTGGKLSDEASRLKGASSTGTGFGQKGVNDPGFDGRPGVPGQGVGTGAHAGTGTGYGAGAYGSHTGTGATGYGHETTGQKLSDEASRLQGRDATGTGFGQKGVNDPGFDGRSGVPGQGVTGGTGAYGSHTGTGTGTGVGGTTGTGAYGSHTGVGGTHGTHGTHGAHGEQKEGFMAKLGDEASRLQGKGSSGTGFGQKGTTDPGFNGVPGGYPQ</sequence>
<feature type="compositionally biased region" description="Gly residues" evidence="1">
    <location>
        <begin position="989"/>
        <end position="1010"/>
    </location>
</feature>
<gene>
    <name evidence="2" type="ORF">A1Q2_02142</name>
</gene>
<feature type="compositionally biased region" description="Gly residues" evidence="1">
    <location>
        <begin position="1096"/>
        <end position="1107"/>
    </location>
</feature>
<feature type="compositionally biased region" description="Gly residues" evidence="1">
    <location>
        <begin position="444"/>
        <end position="454"/>
    </location>
</feature>
<organism evidence="2 3">
    <name type="scientific">Trichosporon asahii var. asahii (strain CBS 8904)</name>
    <name type="common">Yeast</name>
    <dbReference type="NCBI Taxonomy" id="1220162"/>
    <lineage>
        <taxon>Eukaryota</taxon>
        <taxon>Fungi</taxon>
        <taxon>Dikarya</taxon>
        <taxon>Basidiomycota</taxon>
        <taxon>Agaricomycotina</taxon>
        <taxon>Tremellomycetes</taxon>
        <taxon>Trichosporonales</taxon>
        <taxon>Trichosporonaceae</taxon>
        <taxon>Trichosporon</taxon>
    </lineage>
</organism>
<feature type="compositionally biased region" description="Low complexity" evidence="1">
    <location>
        <begin position="712"/>
        <end position="725"/>
    </location>
</feature>
<feature type="compositionally biased region" description="Gly residues" evidence="1">
    <location>
        <begin position="726"/>
        <end position="737"/>
    </location>
</feature>
<feature type="compositionally biased region" description="Gly residues" evidence="1">
    <location>
        <begin position="66"/>
        <end position="85"/>
    </location>
</feature>
<dbReference type="Proteomes" id="UP000006757">
    <property type="component" value="Unassembled WGS sequence"/>
</dbReference>
<dbReference type="OMA" id="HETTGQK"/>
<feature type="compositionally biased region" description="Basic and acidic residues" evidence="1">
    <location>
        <begin position="690"/>
        <end position="699"/>
    </location>
</feature>
<accession>K1WR98</accession>
<feature type="region of interest" description="Disordered" evidence="1">
    <location>
        <begin position="838"/>
        <end position="1369"/>
    </location>
</feature>
<feature type="compositionally biased region" description="Basic and acidic residues" evidence="1">
    <location>
        <begin position="113"/>
        <end position="124"/>
    </location>
</feature>
<feature type="compositionally biased region" description="Gly residues" evidence="1">
    <location>
        <begin position="611"/>
        <end position="631"/>
    </location>
</feature>
<feature type="compositionally biased region" description="Basic and acidic residues" evidence="1">
    <location>
        <begin position="790"/>
        <end position="803"/>
    </location>
</feature>
<reference evidence="2 3" key="1">
    <citation type="journal article" date="2012" name="Eukaryot. Cell">
        <title>Genome sequence of the Trichosporon asahii environmental strain CBS 8904.</title>
        <authorList>
            <person name="Yang R.Y."/>
            <person name="Li H.T."/>
            <person name="Zhu H."/>
            <person name="Zhou G.P."/>
            <person name="Wang M."/>
            <person name="Wang L."/>
        </authorList>
    </citation>
    <scope>NUCLEOTIDE SEQUENCE [LARGE SCALE GENOMIC DNA]</scope>
    <source>
        <strain evidence="2 3">CBS 8904</strain>
    </source>
</reference>
<feature type="compositionally biased region" description="Gly residues" evidence="1">
    <location>
        <begin position="1432"/>
        <end position="1477"/>
    </location>
</feature>
<feature type="compositionally biased region" description="Gly residues" evidence="1">
    <location>
        <begin position="293"/>
        <end position="320"/>
    </location>
</feature>
<feature type="compositionally biased region" description="Gly residues" evidence="1">
    <location>
        <begin position="1207"/>
        <end position="1221"/>
    </location>
</feature>
<feature type="compositionally biased region" description="Gly residues" evidence="1">
    <location>
        <begin position="1261"/>
        <end position="1270"/>
    </location>
</feature>
<feature type="compositionally biased region" description="Basic residues" evidence="1">
    <location>
        <begin position="1037"/>
        <end position="1046"/>
    </location>
</feature>
<feature type="region of interest" description="Disordered" evidence="1">
    <location>
        <begin position="399"/>
        <end position="822"/>
    </location>
</feature>
<feature type="compositionally biased region" description="Polar residues" evidence="1">
    <location>
        <begin position="89"/>
        <end position="102"/>
    </location>
</feature>
<feature type="compositionally biased region" description="Low complexity" evidence="1">
    <location>
        <begin position="1388"/>
        <end position="1397"/>
    </location>
</feature>
<feature type="compositionally biased region" description="Basic and acidic residues" evidence="1">
    <location>
        <begin position="21"/>
        <end position="32"/>
    </location>
</feature>
<feature type="compositionally biased region" description="Low complexity" evidence="1">
    <location>
        <begin position="455"/>
        <end position="466"/>
    </location>
</feature>
<feature type="compositionally biased region" description="Low complexity" evidence="1">
    <location>
        <begin position="370"/>
        <end position="379"/>
    </location>
</feature>
<feature type="compositionally biased region" description="Gly residues" evidence="1">
    <location>
        <begin position="1357"/>
        <end position="1369"/>
    </location>
</feature>
<evidence type="ECO:0000313" key="3">
    <source>
        <dbReference type="Proteomes" id="UP000006757"/>
    </source>
</evidence>
<feature type="compositionally biased region" description="Gly residues" evidence="1">
    <location>
        <begin position="467"/>
        <end position="476"/>
    </location>
</feature>
<feature type="compositionally biased region" description="Low complexity" evidence="1">
    <location>
        <begin position="550"/>
        <end position="572"/>
    </location>
</feature>
<feature type="compositionally biased region" description="Gly residues" evidence="1">
    <location>
        <begin position="1279"/>
        <end position="1292"/>
    </location>
</feature>
<dbReference type="EMBL" id="AMBO01000246">
    <property type="protein sequence ID" value="EKD03559.1"/>
    <property type="molecule type" value="Genomic_DNA"/>
</dbReference>
<feature type="compositionally biased region" description="Low complexity" evidence="1">
    <location>
        <begin position="917"/>
        <end position="941"/>
    </location>
</feature>
<feature type="compositionally biased region" description="Low complexity" evidence="1">
    <location>
        <begin position="1019"/>
        <end position="1036"/>
    </location>
</feature>
<feature type="compositionally biased region" description="Low complexity" evidence="1">
    <location>
        <begin position="477"/>
        <end position="490"/>
    </location>
</feature>
<evidence type="ECO:0000256" key="1">
    <source>
        <dbReference type="SAM" id="MobiDB-lite"/>
    </source>
</evidence>
<keyword evidence="3" id="KW-1185">Reference proteome</keyword>